<name>A0ABY9P8J0_9GAMM</name>
<dbReference type="EMBL" id="CP133568">
    <property type="protein sequence ID" value="WMT03321.1"/>
    <property type="molecule type" value="Genomic_DNA"/>
</dbReference>
<organism evidence="1 2">
    <name type="scientific">Lysobacter yananisis</name>
    <dbReference type="NCBI Taxonomy" id="1003114"/>
    <lineage>
        <taxon>Bacteria</taxon>
        <taxon>Pseudomonadati</taxon>
        <taxon>Pseudomonadota</taxon>
        <taxon>Gammaproteobacteria</taxon>
        <taxon>Lysobacterales</taxon>
        <taxon>Lysobacteraceae</taxon>
        <taxon>Lysobacter</taxon>
    </lineage>
</organism>
<gene>
    <name evidence="1" type="ORF">RDV84_00250</name>
</gene>
<keyword evidence="2" id="KW-1185">Reference proteome</keyword>
<accession>A0ABY9P8J0</accession>
<sequence length="142" mass="15290">MTTVMVRWALVLVLVAFGLGACSGYRWGSDDREALAGRNEQLAAERAIAGGVASINAQAVTSLQDQFRAEARRHLEIQKANQQALSARGEQIVRLERAAAQRRTETIQKAAADEDCAALRTLPVCAAVADRLWGEATAADQN</sequence>
<dbReference type="Proteomes" id="UP001229313">
    <property type="component" value="Chromosome"/>
</dbReference>
<dbReference type="RefSeq" id="WP_309152097.1">
    <property type="nucleotide sequence ID" value="NZ_CP133568.1"/>
</dbReference>
<protein>
    <recommendedName>
        <fullName evidence="3">DUF2570 domain-containing protein</fullName>
    </recommendedName>
</protein>
<reference evidence="1 2" key="1">
    <citation type="submission" date="2023-08" db="EMBL/GenBank/DDBJ databases">
        <title>The whole genome sequence of Lysobacter yananisis.</title>
        <authorList>
            <person name="Sun H."/>
        </authorList>
    </citation>
    <scope>NUCLEOTIDE SEQUENCE [LARGE SCALE GENOMIC DNA]</scope>
    <source>
        <strain evidence="1 2">SNNU513</strain>
    </source>
</reference>
<dbReference type="PROSITE" id="PS51257">
    <property type="entry name" value="PROKAR_LIPOPROTEIN"/>
    <property type="match status" value="1"/>
</dbReference>
<evidence type="ECO:0008006" key="3">
    <source>
        <dbReference type="Google" id="ProtNLM"/>
    </source>
</evidence>
<evidence type="ECO:0000313" key="1">
    <source>
        <dbReference type="EMBL" id="WMT03321.1"/>
    </source>
</evidence>
<evidence type="ECO:0000313" key="2">
    <source>
        <dbReference type="Proteomes" id="UP001229313"/>
    </source>
</evidence>
<proteinExistence type="predicted"/>